<dbReference type="GO" id="GO:0047560">
    <property type="term" value="F:3-dehydrosphinganine reductase activity"/>
    <property type="evidence" value="ECO:0007669"/>
    <property type="project" value="UniProtKB-EC"/>
</dbReference>
<evidence type="ECO:0000256" key="10">
    <source>
        <dbReference type="ARBA" id="ARBA00044737"/>
    </source>
</evidence>
<feature type="transmembrane region" description="Helical" evidence="12">
    <location>
        <begin position="305"/>
        <end position="322"/>
    </location>
</feature>
<dbReference type="OrthoDB" id="10267115at2759"/>
<keyword evidence="4" id="KW-0256">Endoplasmic reticulum</keyword>
<dbReference type="Proteomes" id="UP000191004">
    <property type="component" value="Unassembled WGS sequence"/>
</dbReference>
<evidence type="ECO:0000256" key="3">
    <source>
        <dbReference type="ARBA" id="ARBA00004991"/>
    </source>
</evidence>
<keyword evidence="5" id="KW-0521">NADP</keyword>
<proteinExistence type="predicted"/>
<dbReference type="SUPFAM" id="SSF51735">
    <property type="entry name" value="NAD(P)-binding Rossmann-fold domains"/>
    <property type="match status" value="1"/>
</dbReference>
<protein>
    <recommendedName>
        <fullName evidence="9">3-dehydrosphinganine reductase</fullName>
        <ecNumber evidence="9">1.1.1.102</ecNumber>
    </recommendedName>
</protein>
<comment type="catalytic activity">
    <reaction evidence="11">
        <text>sphinganine + NADP(+) = 3-oxosphinganine + NADPH + H(+)</text>
        <dbReference type="Rhea" id="RHEA:22640"/>
        <dbReference type="ChEBI" id="CHEBI:15378"/>
        <dbReference type="ChEBI" id="CHEBI:57783"/>
        <dbReference type="ChEBI" id="CHEBI:57817"/>
        <dbReference type="ChEBI" id="CHEBI:58299"/>
        <dbReference type="ChEBI" id="CHEBI:58349"/>
        <dbReference type="EC" id="1.1.1.102"/>
    </reaction>
    <physiologicalReaction direction="right-to-left" evidence="11">
        <dbReference type="Rhea" id="RHEA:22642"/>
    </physiologicalReaction>
</comment>
<keyword evidence="12" id="KW-0812">Transmembrane</keyword>
<dbReference type="GO" id="GO:0030148">
    <property type="term" value="P:sphingolipid biosynthetic process"/>
    <property type="evidence" value="ECO:0007669"/>
    <property type="project" value="InterPro"/>
</dbReference>
<dbReference type="PANTHER" id="PTHR43550:SF3">
    <property type="entry name" value="3-KETODIHYDROSPHINGOSINE REDUCTASE"/>
    <property type="match status" value="1"/>
</dbReference>
<comment type="function">
    <text evidence="10">Catalyzes the reduction of 3'-oxosphinganine (3-ketodihydrosphingosine/KDS) to sphinganine (dihydrosphingosine/DHS), the second step of de novo sphingolipid biosynthesis.</text>
</comment>
<evidence type="ECO:0000256" key="9">
    <source>
        <dbReference type="ARBA" id="ARBA00026112"/>
    </source>
</evidence>
<dbReference type="InterPro" id="IPR036291">
    <property type="entry name" value="NAD(P)-bd_dom_sf"/>
</dbReference>
<keyword evidence="8" id="KW-0443">Lipid metabolism</keyword>
<evidence type="ECO:0000256" key="11">
    <source>
        <dbReference type="ARBA" id="ARBA00048930"/>
    </source>
</evidence>
<keyword evidence="14" id="KW-1185">Reference proteome</keyword>
<dbReference type="EMBL" id="LVVK01000011">
    <property type="protein sequence ID" value="OPB43091.1"/>
    <property type="molecule type" value="Genomic_DNA"/>
</dbReference>
<evidence type="ECO:0000256" key="8">
    <source>
        <dbReference type="ARBA" id="ARBA00023098"/>
    </source>
</evidence>
<keyword evidence="7" id="KW-0560">Oxidoreductase</keyword>
<comment type="caution">
    <text evidence="13">The sequence shown here is derived from an EMBL/GenBank/DDBJ whole genome shotgun (WGS) entry which is preliminary data.</text>
</comment>
<feature type="transmembrane region" description="Helical" evidence="12">
    <location>
        <begin position="12"/>
        <end position="31"/>
    </location>
</feature>
<evidence type="ECO:0000256" key="2">
    <source>
        <dbReference type="ARBA" id="ARBA00004760"/>
    </source>
</evidence>
<dbReference type="CDD" id="cd08939">
    <property type="entry name" value="KDSR-like_SDR_c"/>
    <property type="match status" value="1"/>
</dbReference>
<evidence type="ECO:0000313" key="14">
    <source>
        <dbReference type="Proteomes" id="UP000191004"/>
    </source>
</evidence>
<dbReference type="GO" id="GO:0006666">
    <property type="term" value="P:3-keto-sphinganine metabolic process"/>
    <property type="evidence" value="ECO:0007669"/>
    <property type="project" value="InterPro"/>
</dbReference>
<evidence type="ECO:0000313" key="13">
    <source>
        <dbReference type="EMBL" id="OPB43091.1"/>
    </source>
</evidence>
<dbReference type="Gene3D" id="3.40.50.720">
    <property type="entry name" value="NAD(P)-binding Rossmann-like Domain"/>
    <property type="match status" value="1"/>
</dbReference>
<dbReference type="Pfam" id="PF00106">
    <property type="entry name" value="adh_short"/>
    <property type="match status" value="1"/>
</dbReference>
<keyword evidence="12" id="KW-1133">Transmembrane helix</keyword>
<evidence type="ECO:0000256" key="4">
    <source>
        <dbReference type="ARBA" id="ARBA00022824"/>
    </source>
</evidence>
<feature type="transmembrane region" description="Helical" evidence="12">
    <location>
        <begin position="281"/>
        <end position="299"/>
    </location>
</feature>
<evidence type="ECO:0000256" key="7">
    <source>
        <dbReference type="ARBA" id="ARBA00023002"/>
    </source>
</evidence>
<sequence>MPSVALSDHLVWILPAVVTLAIGIISAMGLFGGNQMPVEGKTILITGASEGMGLSVAKILSFKGANVVLVSRGVDKLKDALEIVKAAAKDKNKQRFHYIAADVSAPSYAVPLLEEVKQWNDGKAPDIVWCIAGTSTPDLFIDMDMSSMRHQMDVNFYGTAEMSHAILREWLAPEAPVEKEPKHLIMTASVLALYTIPGYAPYSPSKWAMRGLADTISQEVMMYPQNVKVHVIFPGTILSPGYSREILTTPEITKILESSDPQQTPDEVAEVAIKGLENGNYFVTVAWLGALMKWGMMGGSFRNNWVVDTVMSWLVSLIWIFVQPDLHGKIRKYGKTHGHPSKAKQDRQA</sequence>
<evidence type="ECO:0000256" key="12">
    <source>
        <dbReference type="SAM" id="Phobius"/>
    </source>
</evidence>
<reference evidence="13 14" key="1">
    <citation type="submission" date="2016-04" db="EMBL/GenBank/DDBJ databases">
        <title>Multiple horizontal gene transfer events from other fungi enriched the ability of the initially mycotrophic fungus Trichoderma (Ascomycota) to feed on dead plant biomass.</title>
        <authorList>
            <person name="Atanasova L."/>
            <person name="Chenthamara K."/>
            <person name="Zhang J."/>
            <person name="Grujic M."/>
            <person name="Henrissat B."/>
            <person name="Kuo A."/>
            <person name="Aertz A."/>
            <person name="Salamov A."/>
            <person name="Lipzen A."/>
            <person name="Labutti K."/>
            <person name="Barry K."/>
            <person name="Miao Y."/>
            <person name="Rahimi M.J."/>
            <person name="Shen Q."/>
            <person name="Grigoriev I.V."/>
            <person name="Kubicek C.P."/>
            <person name="Druzhinina I.S."/>
        </authorList>
    </citation>
    <scope>NUCLEOTIDE SEQUENCE [LARGE SCALE GENOMIC DNA]</scope>
    <source>
        <strain evidence="13 14">NJAU 4742</strain>
    </source>
</reference>
<dbReference type="EC" id="1.1.1.102" evidence="9"/>
<evidence type="ECO:0000256" key="5">
    <source>
        <dbReference type="ARBA" id="ARBA00022857"/>
    </source>
</evidence>
<dbReference type="InterPro" id="IPR045022">
    <property type="entry name" value="KDSR-like"/>
</dbReference>
<comment type="pathway">
    <text evidence="2">Lipid metabolism; sphingolipid metabolism.</text>
</comment>
<evidence type="ECO:0000256" key="6">
    <source>
        <dbReference type="ARBA" id="ARBA00022919"/>
    </source>
</evidence>
<dbReference type="InterPro" id="IPR002347">
    <property type="entry name" value="SDR_fam"/>
</dbReference>
<keyword evidence="6" id="KW-0746">Sphingolipid metabolism</keyword>
<comment type="subcellular location">
    <subcellularLocation>
        <location evidence="1">Endoplasmic reticulum</location>
    </subcellularLocation>
</comment>
<keyword evidence="12" id="KW-0472">Membrane</keyword>
<organism evidence="13 14">
    <name type="scientific">Trichoderma guizhouense</name>
    <dbReference type="NCBI Taxonomy" id="1491466"/>
    <lineage>
        <taxon>Eukaryota</taxon>
        <taxon>Fungi</taxon>
        <taxon>Dikarya</taxon>
        <taxon>Ascomycota</taxon>
        <taxon>Pezizomycotina</taxon>
        <taxon>Sordariomycetes</taxon>
        <taxon>Hypocreomycetidae</taxon>
        <taxon>Hypocreales</taxon>
        <taxon>Hypocreaceae</taxon>
        <taxon>Trichoderma</taxon>
    </lineage>
</organism>
<comment type="pathway">
    <text evidence="3">Sphingolipid metabolism.</text>
</comment>
<dbReference type="GO" id="GO:0005789">
    <property type="term" value="C:endoplasmic reticulum membrane"/>
    <property type="evidence" value="ECO:0007669"/>
    <property type="project" value="TreeGrafter"/>
</dbReference>
<dbReference type="PRINTS" id="PR00081">
    <property type="entry name" value="GDHRDH"/>
</dbReference>
<dbReference type="AlphaFoldDB" id="A0A1T3CPV7"/>
<accession>A0A1T3CPV7</accession>
<name>A0A1T3CPV7_9HYPO</name>
<gene>
    <name evidence="13" type="ORF">A0O28_0087270</name>
</gene>
<evidence type="ECO:0000256" key="1">
    <source>
        <dbReference type="ARBA" id="ARBA00004240"/>
    </source>
</evidence>
<dbReference type="PANTHER" id="PTHR43550">
    <property type="entry name" value="3-KETODIHYDROSPHINGOSINE REDUCTASE"/>
    <property type="match status" value="1"/>
</dbReference>